<gene>
    <name evidence="1" type="ORF">GMARGA_LOCUS41369</name>
</gene>
<protein>
    <submittedName>
        <fullName evidence="1">22662_t:CDS:1</fullName>
    </submittedName>
</protein>
<evidence type="ECO:0000313" key="2">
    <source>
        <dbReference type="Proteomes" id="UP000789901"/>
    </source>
</evidence>
<name>A0ABN7XBB7_GIGMA</name>
<comment type="caution">
    <text evidence="1">The sequence shown here is derived from an EMBL/GenBank/DDBJ whole genome shotgun (WGS) entry which is preliminary data.</text>
</comment>
<keyword evidence="2" id="KW-1185">Reference proteome</keyword>
<evidence type="ECO:0000313" key="1">
    <source>
        <dbReference type="EMBL" id="CAG8852548.1"/>
    </source>
</evidence>
<organism evidence="1 2">
    <name type="scientific">Gigaspora margarita</name>
    <dbReference type="NCBI Taxonomy" id="4874"/>
    <lineage>
        <taxon>Eukaryota</taxon>
        <taxon>Fungi</taxon>
        <taxon>Fungi incertae sedis</taxon>
        <taxon>Mucoromycota</taxon>
        <taxon>Glomeromycotina</taxon>
        <taxon>Glomeromycetes</taxon>
        <taxon>Diversisporales</taxon>
        <taxon>Gigasporaceae</taxon>
        <taxon>Gigaspora</taxon>
    </lineage>
</organism>
<feature type="non-terminal residue" evidence="1">
    <location>
        <position position="94"/>
    </location>
</feature>
<feature type="non-terminal residue" evidence="1">
    <location>
        <position position="1"/>
    </location>
</feature>
<dbReference type="Proteomes" id="UP000789901">
    <property type="component" value="Unassembled WGS sequence"/>
</dbReference>
<sequence>TLGYRLQSKSYTDLALKHNVTSTARIVVVAYADDTTWIAESKEQLNEITRIAEQFYLLNQIKVNGNKSKLLVINSCSSEQEIVLSGQRVVPEKR</sequence>
<accession>A0ABN7XBB7</accession>
<reference evidence="1 2" key="1">
    <citation type="submission" date="2021-06" db="EMBL/GenBank/DDBJ databases">
        <authorList>
            <person name="Kallberg Y."/>
            <person name="Tangrot J."/>
            <person name="Rosling A."/>
        </authorList>
    </citation>
    <scope>NUCLEOTIDE SEQUENCE [LARGE SCALE GENOMIC DNA]</scope>
    <source>
        <strain evidence="1 2">120-4 pot B 10/14</strain>
    </source>
</reference>
<proteinExistence type="predicted"/>
<dbReference type="EMBL" id="CAJVQB010113180">
    <property type="protein sequence ID" value="CAG8852548.1"/>
    <property type="molecule type" value="Genomic_DNA"/>
</dbReference>